<dbReference type="GO" id="GO:0000287">
    <property type="term" value="F:magnesium ion binding"/>
    <property type="evidence" value="ECO:0007669"/>
    <property type="project" value="InterPro"/>
</dbReference>
<dbReference type="GO" id="GO:0005737">
    <property type="term" value="C:cytoplasm"/>
    <property type="evidence" value="ECO:0007669"/>
    <property type="project" value="InterPro"/>
</dbReference>
<dbReference type="PROSITE" id="PS51257">
    <property type="entry name" value="PROKAR_LIPOPROTEIN"/>
    <property type="match status" value="1"/>
</dbReference>
<comment type="caution">
    <text evidence="7">The sequence shown here is derived from an EMBL/GenBank/DDBJ whole genome shotgun (WGS) entry which is preliminary data.</text>
</comment>
<feature type="signal peptide" evidence="6">
    <location>
        <begin position="1"/>
        <end position="25"/>
    </location>
</feature>
<keyword evidence="6" id="KW-0732">Signal</keyword>
<dbReference type="OrthoDB" id="5187599at2"/>
<evidence type="ECO:0000256" key="2">
    <source>
        <dbReference type="ARBA" id="ARBA00012146"/>
    </source>
</evidence>
<dbReference type="EC" id="3.6.1.1" evidence="2"/>
<dbReference type="InterPro" id="IPR036649">
    <property type="entry name" value="Pyrophosphatase_sf"/>
</dbReference>
<dbReference type="EMBL" id="MTSE01000002">
    <property type="protein sequence ID" value="OUJ75459.1"/>
    <property type="molecule type" value="Genomic_DNA"/>
</dbReference>
<dbReference type="Gene3D" id="3.90.80.10">
    <property type="entry name" value="Inorganic pyrophosphatase"/>
    <property type="match status" value="1"/>
</dbReference>
<dbReference type="InterPro" id="IPR008162">
    <property type="entry name" value="Pyrophosphatase"/>
</dbReference>
<evidence type="ECO:0000256" key="6">
    <source>
        <dbReference type="SAM" id="SignalP"/>
    </source>
</evidence>
<gene>
    <name evidence="7" type="ORF">BXP70_05460</name>
</gene>
<comment type="cofactor">
    <cofactor evidence="1">
        <name>Mg(2+)</name>
        <dbReference type="ChEBI" id="CHEBI:18420"/>
    </cofactor>
</comment>
<feature type="chain" id="PRO_5012309185" description="inorganic diphosphatase" evidence="6">
    <location>
        <begin position="26"/>
        <end position="201"/>
    </location>
</feature>
<sequence>MWLIVRRSLLALLVLGLASCQPDYAHLPTFSSERKLLQAVIETPAGTNHEKMYDPASKEFRSRQRAGTDYVVEFLPFPGNYGFIPGTYTTPTPSFPTGRPQPVLVLAESEPSGTVLEIIPIGLLVLEEAGVLEKIILAVPSRPSQQILPDVTTWAALQQHYPAVQASLRLWFLHHGQWGAVHIVGWKDEHAAEQQVRKAMQ</sequence>
<reference evidence="7 8" key="1">
    <citation type="submission" date="2017-01" db="EMBL/GenBank/DDBJ databases">
        <title>A new Hymenobacter.</title>
        <authorList>
            <person name="Liang Y."/>
            <person name="Feng F."/>
        </authorList>
    </citation>
    <scope>NUCLEOTIDE SEQUENCE [LARGE SCALE GENOMIC DNA]</scope>
    <source>
        <strain evidence="7">MIMBbqt21</strain>
    </source>
</reference>
<keyword evidence="4" id="KW-0378">Hydrolase</keyword>
<name>A0A243WI23_9BACT</name>
<evidence type="ECO:0000256" key="1">
    <source>
        <dbReference type="ARBA" id="ARBA00001946"/>
    </source>
</evidence>
<evidence type="ECO:0000256" key="4">
    <source>
        <dbReference type="ARBA" id="ARBA00022801"/>
    </source>
</evidence>
<dbReference type="Proteomes" id="UP000194873">
    <property type="component" value="Unassembled WGS sequence"/>
</dbReference>
<protein>
    <recommendedName>
        <fullName evidence="2">inorganic diphosphatase</fullName>
        <ecNumber evidence="2">3.6.1.1</ecNumber>
    </recommendedName>
</protein>
<keyword evidence="8" id="KW-1185">Reference proteome</keyword>
<dbReference type="GO" id="GO:0006796">
    <property type="term" value="P:phosphate-containing compound metabolic process"/>
    <property type="evidence" value="ECO:0007669"/>
    <property type="project" value="InterPro"/>
</dbReference>
<evidence type="ECO:0000313" key="7">
    <source>
        <dbReference type="EMBL" id="OUJ75459.1"/>
    </source>
</evidence>
<dbReference type="AlphaFoldDB" id="A0A243WI23"/>
<accession>A0A243WI23</accession>
<dbReference type="Pfam" id="PF00719">
    <property type="entry name" value="Pyrophosphatase"/>
    <property type="match status" value="1"/>
</dbReference>
<organism evidence="7 8">
    <name type="scientific">Hymenobacter crusticola</name>
    <dbReference type="NCBI Taxonomy" id="1770526"/>
    <lineage>
        <taxon>Bacteria</taxon>
        <taxon>Pseudomonadati</taxon>
        <taxon>Bacteroidota</taxon>
        <taxon>Cytophagia</taxon>
        <taxon>Cytophagales</taxon>
        <taxon>Hymenobacteraceae</taxon>
        <taxon>Hymenobacter</taxon>
    </lineage>
</organism>
<dbReference type="GO" id="GO:0004427">
    <property type="term" value="F:inorganic diphosphate phosphatase activity"/>
    <property type="evidence" value="ECO:0007669"/>
    <property type="project" value="UniProtKB-EC"/>
</dbReference>
<proteinExistence type="predicted"/>
<dbReference type="SUPFAM" id="SSF50324">
    <property type="entry name" value="Inorganic pyrophosphatase"/>
    <property type="match status" value="1"/>
</dbReference>
<evidence type="ECO:0000256" key="5">
    <source>
        <dbReference type="ARBA" id="ARBA00022842"/>
    </source>
</evidence>
<evidence type="ECO:0000313" key="8">
    <source>
        <dbReference type="Proteomes" id="UP000194873"/>
    </source>
</evidence>
<keyword evidence="3" id="KW-0479">Metal-binding</keyword>
<evidence type="ECO:0000256" key="3">
    <source>
        <dbReference type="ARBA" id="ARBA00022723"/>
    </source>
</evidence>
<keyword evidence="5" id="KW-0460">Magnesium</keyword>